<keyword evidence="3" id="KW-1185">Reference proteome</keyword>
<accession>X6MHI2</accession>
<dbReference type="OrthoDB" id="271273at2759"/>
<dbReference type="InterPro" id="IPR035983">
    <property type="entry name" value="Hect_E3_ubiquitin_ligase"/>
</dbReference>
<dbReference type="GO" id="GO:0004842">
    <property type="term" value="F:ubiquitin-protein transferase activity"/>
    <property type="evidence" value="ECO:0007669"/>
    <property type="project" value="InterPro"/>
</dbReference>
<feature type="region of interest" description="Disordered" evidence="1">
    <location>
        <begin position="201"/>
        <end position="224"/>
    </location>
</feature>
<reference evidence="2 3" key="1">
    <citation type="journal article" date="2013" name="Curr. Biol.">
        <title>The Genome of the Foraminiferan Reticulomyxa filosa.</title>
        <authorList>
            <person name="Glockner G."/>
            <person name="Hulsmann N."/>
            <person name="Schleicher M."/>
            <person name="Noegel A.A."/>
            <person name="Eichinger L."/>
            <person name="Gallinger C."/>
            <person name="Pawlowski J."/>
            <person name="Sierra R."/>
            <person name="Euteneuer U."/>
            <person name="Pillet L."/>
            <person name="Moustafa A."/>
            <person name="Platzer M."/>
            <person name="Groth M."/>
            <person name="Szafranski K."/>
            <person name="Schliwa M."/>
        </authorList>
    </citation>
    <scope>NUCLEOTIDE SEQUENCE [LARGE SCALE GENOMIC DNA]</scope>
</reference>
<dbReference type="SUPFAM" id="SSF56204">
    <property type="entry name" value="Hect, E3 ligase catalytic domain"/>
    <property type="match status" value="1"/>
</dbReference>
<dbReference type="EMBL" id="ASPP01020593">
    <property type="protein sequence ID" value="ETO13458.1"/>
    <property type="molecule type" value="Genomic_DNA"/>
</dbReference>
<organism evidence="2 3">
    <name type="scientific">Reticulomyxa filosa</name>
    <dbReference type="NCBI Taxonomy" id="46433"/>
    <lineage>
        <taxon>Eukaryota</taxon>
        <taxon>Sar</taxon>
        <taxon>Rhizaria</taxon>
        <taxon>Retaria</taxon>
        <taxon>Foraminifera</taxon>
        <taxon>Monothalamids</taxon>
        <taxon>Reticulomyxidae</taxon>
        <taxon>Reticulomyxa</taxon>
    </lineage>
</organism>
<feature type="compositionally biased region" description="Basic residues" evidence="1">
    <location>
        <begin position="203"/>
        <end position="216"/>
    </location>
</feature>
<gene>
    <name evidence="2" type="ORF">RFI_23920</name>
</gene>
<sequence>MNKSYKPQKGTTSSASLIDMHQTQHSISEFDPELENVLLGRPGVKSIAVPRDNCLEYAVQLFMNLKRLSPHLRELHQPGSSFSFRNTSEKKRREGLLVVPALFRKDQYGDDMGDEHPRSVTQGVSDQHYDFDAFTSYFRDSQLRIQFEGDDGVGTGPTMEFFTITANELSRCDFQLWLDNDTHNTSHREDMLAIIDDVVTKSNRSHGPKKSQSGRKSRFDVGPDSADKAKEINNDYELVVFGLLRCEECTLLQECLTCPTHPTQLLTMYTCVNDQKDKVRPYVYLC</sequence>
<protein>
    <recommendedName>
        <fullName evidence="4">HECT domain-containing protein</fullName>
    </recommendedName>
</protein>
<evidence type="ECO:0000256" key="1">
    <source>
        <dbReference type="SAM" id="MobiDB-lite"/>
    </source>
</evidence>
<dbReference type="AlphaFoldDB" id="X6MHI2"/>
<evidence type="ECO:0008006" key="4">
    <source>
        <dbReference type="Google" id="ProtNLM"/>
    </source>
</evidence>
<name>X6MHI2_RETFI</name>
<dbReference type="Gene3D" id="3.90.1750.10">
    <property type="entry name" value="Hect, E3 ligase catalytic domains"/>
    <property type="match status" value="1"/>
</dbReference>
<dbReference type="Proteomes" id="UP000023152">
    <property type="component" value="Unassembled WGS sequence"/>
</dbReference>
<comment type="caution">
    <text evidence="2">The sequence shown here is derived from an EMBL/GenBank/DDBJ whole genome shotgun (WGS) entry which is preliminary data.</text>
</comment>
<proteinExistence type="predicted"/>
<evidence type="ECO:0000313" key="3">
    <source>
        <dbReference type="Proteomes" id="UP000023152"/>
    </source>
</evidence>
<evidence type="ECO:0000313" key="2">
    <source>
        <dbReference type="EMBL" id="ETO13458.1"/>
    </source>
</evidence>